<dbReference type="OrthoDB" id="5376804at2759"/>
<reference evidence="3" key="1">
    <citation type="journal article" date="2020" name="Stud. Mycol.">
        <title>101 Dothideomycetes genomes: a test case for predicting lifestyles and emergence of pathogens.</title>
        <authorList>
            <person name="Haridas S."/>
            <person name="Albert R."/>
            <person name="Binder M."/>
            <person name="Bloem J."/>
            <person name="Labutti K."/>
            <person name="Salamov A."/>
            <person name="Andreopoulos B."/>
            <person name="Baker S."/>
            <person name="Barry K."/>
            <person name="Bills G."/>
            <person name="Bluhm B."/>
            <person name="Cannon C."/>
            <person name="Castanera R."/>
            <person name="Culley D."/>
            <person name="Daum C."/>
            <person name="Ezra D."/>
            <person name="Gonzalez J."/>
            <person name="Henrissat B."/>
            <person name="Kuo A."/>
            <person name="Liang C."/>
            <person name="Lipzen A."/>
            <person name="Lutzoni F."/>
            <person name="Magnuson J."/>
            <person name="Mondo S."/>
            <person name="Nolan M."/>
            <person name="Ohm R."/>
            <person name="Pangilinan J."/>
            <person name="Park H.-J."/>
            <person name="Ramirez L."/>
            <person name="Alfaro M."/>
            <person name="Sun H."/>
            <person name="Tritt A."/>
            <person name="Yoshinaga Y."/>
            <person name="Zwiers L.-H."/>
            <person name="Turgeon B."/>
            <person name="Goodwin S."/>
            <person name="Spatafora J."/>
            <person name="Crous P."/>
            <person name="Grigoriev I."/>
        </authorList>
    </citation>
    <scope>NUCLEOTIDE SEQUENCE</scope>
    <source>
        <strain evidence="3">CBS 121167</strain>
    </source>
</reference>
<evidence type="ECO:0000256" key="2">
    <source>
        <dbReference type="SAM" id="Phobius"/>
    </source>
</evidence>
<organism evidence="3 4">
    <name type="scientific">Aplosporella prunicola CBS 121167</name>
    <dbReference type="NCBI Taxonomy" id="1176127"/>
    <lineage>
        <taxon>Eukaryota</taxon>
        <taxon>Fungi</taxon>
        <taxon>Dikarya</taxon>
        <taxon>Ascomycota</taxon>
        <taxon>Pezizomycotina</taxon>
        <taxon>Dothideomycetes</taxon>
        <taxon>Dothideomycetes incertae sedis</taxon>
        <taxon>Botryosphaeriales</taxon>
        <taxon>Aplosporellaceae</taxon>
        <taxon>Aplosporella</taxon>
    </lineage>
</organism>
<feature type="transmembrane region" description="Helical" evidence="2">
    <location>
        <begin position="52"/>
        <end position="75"/>
    </location>
</feature>
<evidence type="ECO:0000313" key="4">
    <source>
        <dbReference type="Proteomes" id="UP000799438"/>
    </source>
</evidence>
<protein>
    <submittedName>
        <fullName evidence="3">Uncharacterized protein</fullName>
    </submittedName>
</protein>
<name>A0A6A6AWM5_9PEZI</name>
<evidence type="ECO:0000313" key="3">
    <source>
        <dbReference type="EMBL" id="KAF2136006.1"/>
    </source>
</evidence>
<feature type="transmembrane region" description="Helical" evidence="2">
    <location>
        <begin position="87"/>
        <end position="110"/>
    </location>
</feature>
<accession>A0A6A6AWM5</accession>
<keyword evidence="2" id="KW-1133">Transmembrane helix</keyword>
<evidence type="ECO:0000256" key="1">
    <source>
        <dbReference type="SAM" id="MobiDB-lite"/>
    </source>
</evidence>
<dbReference type="Pfam" id="PF11374">
    <property type="entry name" value="DUF3176"/>
    <property type="match status" value="1"/>
</dbReference>
<dbReference type="EMBL" id="ML995539">
    <property type="protein sequence ID" value="KAF2136006.1"/>
    <property type="molecule type" value="Genomic_DNA"/>
</dbReference>
<feature type="compositionally biased region" description="Polar residues" evidence="1">
    <location>
        <begin position="640"/>
        <end position="656"/>
    </location>
</feature>
<keyword evidence="2" id="KW-0812">Transmembrane</keyword>
<dbReference type="PANTHER" id="PTHR35394">
    <property type="entry name" value="DUF3176 DOMAIN-CONTAINING PROTEIN"/>
    <property type="match status" value="1"/>
</dbReference>
<dbReference type="AlphaFoldDB" id="A0A6A6AWM5"/>
<gene>
    <name evidence="3" type="ORF">K452DRAFT_345190</name>
</gene>
<feature type="transmembrane region" description="Helical" evidence="2">
    <location>
        <begin position="548"/>
        <end position="570"/>
    </location>
</feature>
<dbReference type="GeneID" id="54302954"/>
<proteinExistence type="predicted"/>
<sequence>MGDILLSRHSSLSQQPQETNDFEIQLIGTSDSIADQPTNKAKWYSQQSLSMWTIEVLSFALAVIALMAILITLLIHDNQPLPQWPHLISINSLIATFTAIFKACMLLPVVEGISQFKWLWFSKPQQLADIERLDLASRGPWGALRLLFNYCIGRRGYHLASFGAVITIASLAIDPFSQEIIKYHSCLQPVDGMKAQIPRTNNYHIHGPPGGINSVGNELDSSIQLAFYTGLFSSLANASAPLAVKCLTKNCTFAEEDSGAFQTLAICHSCQDISNEVTWNSSAKEYELPVFSRENRSISLTPCNDSKCKAYSISSHHPAPSNLWEIEALLRKNHSDCWQEPCSPTPFAVGCSLRPCLKTYGANVTNGDYKEIERGVEFLASDEDGDFSLASKQILRDGKWRDCEKSQEYSENTPVLVDLRDKTIHGRKLDTYYMRPHYPPEKVWYPRDCVWNMDYYTSRAIRDFLSGMYNGNQLYHYPSEDVNIIYSNIWLQLLYQNGSATMDTVNSYWKNIAEAMTAQIRHSATGPESTRYAFGKAWSQQTCIHVRWAWISFPAMLMVLSFCFFVAVMFQSWENEWKGDWKSSALAPIFHGLGQGCDLQESKMMKDDMYSTSKDMRVRLQRRGSGWQLIDVEEIKEKTPQPQSNKTGMRLRSQTL</sequence>
<dbReference type="RefSeq" id="XP_033391724.1">
    <property type="nucleotide sequence ID" value="XM_033545446.1"/>
</dbReference>
<dbReference type="InterPro" id="IPR021514">
    <property type="entry name" value="DUF3176"/>
</dbReference>
<feature type="region of interest" description="Disordered" evidence="1">
    <location>
        <begin position="636"/>
        <end position="656"/>
    </location>
</feature>
<dbReference type="Proteomes" id="UP000799438">
    <property type="component" value="Unassembled WGS sequence"/>
</dbReference>
<keyword evidence="4" id="KW-1185">Reference proteome</keyword>
<keyword evidence="2" id="KW-0472">Membrane</keyword>
<dbReference type="PANTHER" id="PTHR35394:SF5">
    <property type="entry name" value="DUF3176 DOMAIN-CONTAINING PROTEIN"/>
    <property type="match status" value="1"/>
</dbReference>